<dbReference type="Proteomes" id="UP000005090">
    <property type="component" value="Chromosome"/>
</dbReference>
<gene>
    <name evidence="1" type="ORF">Metal_2626</name>
</gene>
<protein>
    <submittedName>
        <fullName evidence="1">Uncharacterized protein</fullName>
    </submittedName>
</protein>
<evidence type="ECO:0000313" key="1">
    <source>
        <dbReference type="EMBL" id="EIC30339.1"/>
    </source>
</evidence>
<dbReference type="eggNOG" id="ENOG5034A9G">
    <property type="taxonomic scope" value="Bacteria"/>
</dbReference>
<name>H8GJH9_METAL</name>
<organism evidence="1 2">
    <name type="scientific">Methylomicrobium album BG8</name>
    <dbReference type="NCBI Taxonomy" id="686340"/>
    <lineage>
        <taxon>Bacteria</taxon>
        <taxon>Pseudomonadati</taxon>
        <taxon>Pseudomonadota</taxon>
        <taxon>Gammaproteobacteria</taxon>
        <taxon>Methylococcales</taxon>
        <taxon>Methylococcaceae</taxon>
        <taxon>Methylomicrobium</taxon>
    </lineage>
</organism>
<dbReference type="EMBL" id="CM001475">
    <property type="protein sequence ID" value="EIC30339.1"/>
    <property type="molecule type" value="Genomic_DNA"/>
</dbReference>
<reference evidence="1 2" key="1">
    <citation type="journal article" date="2013" name="Genome Announc.">
        <title>Genome Sequence of the Obligate Gammaproteobacterial Methanotroph Methylomicrobium album Strain BG8.</title>
        <authorList>
            <person name="Kits K.D."/>
            <person name="Kalyuzhnaya M.G."/>
            <person name="Klotz M.G."/>
            <person name="Jetten M.S."/>
            <person name="Op den Camp H.J."/>
            <person name="Vuilleumier S."/>
            <person name="Bringel F."/>
            <person name="Dispirito A.A."/>
            <person name="Murrell J.C."/>
            <person name="Bruce D."/>
            <person name="Cheng J.F."/>
            <person name="Copeland A."/>
            <person name="Goodwin L."/>
            <person name="Hauser L."/>
            <person name="Lajus A."/>
            <person name="Land M.L."/>
            <person name="Lapidus A."/>
            <person name="Lucas S."/>
            <person name="Medigue C."/>
            <person name="Pitluck S."/>
            <person name="Woyke T."/>
            <person name="Zeytun A."/>
            <person name="Stein L.Y."/>
        </authorList>
    </citation>
    <scope>NUCLEOTIDE SEQUENCE [LARGE SCALE GENOMIC DNA]</scope>
    <source>
        <strain evidence="1 2">BG8</strain>
    </source>
</reference>
<keyword evidence="2" id="KW-1185">Reference proteome</keyword>
<dbReference type="HOGENOM" id="CLU_1093302_0_0_6"/>
<proteinExistence type="predicted"/>
<dbReference type="AlphaFoldDB" id="H8GJH9"/>
<accession>H8GJH9</accession>
<sequence length="254" mass="30580">MKRITESWEQQRQREIEEFSKHWSWERVFRAWTDRLNDFSIVVDPLFLSIQVHDPASPTERPSALSWWPTDSIRSLHQDCQRHFDRWPGTSGPIHPPSYYTRQGELDTLDYLWESKDDIETTAAILFAASLFSRLENKRRRYPDNWPKFSCAQILVCWAYGRWHSAGPHRTWHSSCTDVLPYMSDDWIYKIDTMDALVRYLAEEHASLLLRYRPVVIEYVSEPDPFVAKSLREEYEIERQRQAEWRERREKENP</sequence>
<evidence type="ECO:0000313" key="2">
    <source>
        <dbReference type="Proteomes" id="UP000005090"/>
    </source>
</evidence>